<dbReference type="FunFam" id="1.10.3370.10:FF:000001">
    <property type="entry name" value="Preprotein translocase subunit SecY"/>
    <property type="match status" value="1"/>
</dbReference>
<dbReference type="PANTHER" id="PTHR10906">
    <property type="entry name" value="SECY/SEC61-ALPHA FAMILY MEMBER"/>
    <property type="match status" value="1"/>
</dbReference>
<feature type="transmembrane region" description="Helical" evidence="10">
    <location>
        <begin position="124"/>
        <end position="141"/>
    </location>
</feature>
<evidence type="ECO:0000256" key="4">
    <source>
        <dbReference type="ARBA" id="ARBA00022692"/>
    </source>
</evidence>
<gene>
    <name evidence="10" type="primary">secY</name>
    <name evidence="12" type="ORF">SCRDD08_02024</name>
</gene>
<dbReference type="GO" id="GO:0005886">
    <property type="term" value="C:plasma membrane"/>
    <property type="evidence" value="ECO:0007669"/>
    <property type="project" value="UniProtKB-SubCell"/>
</dbReference>
<evidence type="ECO:0000313" key="13">
    <source>
        <dbReference type="Proteomes" id="UP000070377"/>
    </source>
</evidence>
<reference evidence="12 13" key="1">
    <citation type="submission" date="2016-01" db="EMBL/GenBank/DDBJ databases">
        <title>Highly variable Streptococcus oralis are common among viridans streptococci isolated from primates.</title>
        <authorList>
            <person name="Denapaite D."/>
            <person name="Rieger M."/>
            <person name="Koendgen S."/>
            <person name="Brueckner R."/>
            <person name="Ochigava I."/>
            <person name="Kappeler P."/>
            <person name="Maetz-Rensing K."/>
            <person name="Leendertz F."/>
            <person name="Hakenbeck R."/>
        </authorList>
    </citation>
    <scope>NUCLEOTIDE SEQUENCE [LARGE SCALE GENOMIC DNA]</scope>
    <source>
        <strain evidence="12 13">DD08</strain>
    </source>
</reference>
<dbReference type="Pfam" id="PF00344">
    <property type="entry name" value="SecY"/>
    <property type="match status" value="1"/>
</dbReference>
<comment type="similarity">
    <text evidence="2 10 11">Belongs to the SecY/SEC61-alpha family.</text>
</comment>
<comment type="subunit">
    <text evidence="10">Component of the Sec protein translocase complex. Heterotrimer consisting of SecY, SecE and SecG subunits. The heterotrimers can form oligomers, although 1 heterotrimer is thought to be able to translocate proteins. Interacts with the ribosome. Interacts with SecDF, and other proteins may be involved. Interacts with SecA.</text>
</comment>
<sequence length="381" mass="41304">MLSLVSGNAMRNFSVFALGVSPYITASIVVQLLQMDLLPKFVEWGKQGEVGRRKLNQATRYISLVLAFVQSIGITAGFATLSRTKLVANPNWQTYLLIGALLTTGSVIVTWLGEQITDKGYGNGVSMIIFAGIVSGIPGMIKGIYEDYFVNIPSDRLNSSLIFVGILIVAVLVIIYFTTFVQQAEYKIPIQYTKIAQGAPSSSYLPLKVNPAGVIPVIFASSITAAPAAIFQFVSAMGYNASWVRTAQALLATTTISGMFTYALLIILFTFFYTFVQINPEKTAENLQKSGAYIPGVRPGKGTEEYMSKLLRRLATVGSLFLGIITIIPILAKDLFGLTDAVALGGTSLLIIISTGIEGMKQLEGYLLKRKYVGFMDTTTE</sequence>
<keyword evidence="7 10" id="KW-0811">Translocation</keyword>
<dbReference type="EMBL" id="LQRD01000077">
    <property type="protein sequence ID" value="KXT68340.1"/>
    <property type="molecule type" value="Genomic_DNA"/>
</dbReference>
<evidence type="ECO:0000256" key="11">
    <source>
        <dbReference type="RuleBase" id="RU004349"/>
    </source>
</evidence>
<dbReference type="STRING" id="45634.SCRDD08_02024"/>
<keyword evidence="6 10" id="KW-1133">Transmembrane helix</keyword>
<feature type="transmembrane region" description="Helical" evidence="10">
    <location>
        <begin position="338"/>
        <end position="360"/>
    </location>
</feature>
<feature type="transmembrane region" description="Helical" evidence="10">
    <location>
        <begin position="314"/>
        <end position="332"/>
    </location>
</feature>
<evidence type="ECO:0000256" key="1">
    <source>
        <dbReference type="ARBA" id="ARBA00004141"/>
    </source>
</evidence>
<dbReference type="InterPro" id="IPR026593">
    <property type="entry name" value="SecY"/>
</dbReference>
<evidence type="ECO:0000256" key="8">
    <source>
        <dbReference type="ARBA" id="ARBA00023136"/>
    </source>
</evidence>
<evidence type="ECO:0000256" key="5">
    <source>
        <dbReference type="ARBA" id="ARBA00022927"/>
    </source>
</evidence>
<evidence type="ECO:0000256" key="7">
    <source>
        <dbReference type="ARBA" id="ARBA00023010"/>
    </source>
</evidence>
<dbReference type="GO" id="GO:0043952">
    <property type="term" value="P:protein transport by the Sec complex"/>
    <property type="evidence" value="ECO:0007669"/>
    <property type="project" value="UniProtKB-UniRule"/>
</dbReference>
<dbReference type="PROSITE" id="PS00755">
    <property type="entry name" value="SECY_1"/>
    <property type="match status" value="1"/>
</dbReference>
<dbReference type="NCBIfam" id="TIGR00967">
    <property type="entry name" value="3a0501s007"/>
    <property type="match status" value="1"/>
</dbReference>
<evidence type="ECO:0000256" key="6">
    <source>
        <dbReference type="ARBA" id="ARBA00022989"/>
    </source>
</evidence>
<comment type="subcellular location">
    <subcellularLocation>
        <location evidence="10">Cell membrane</location>
        <topology evidence="10">Multi-pass membrane protein</topology>
    </subcellularLocation>
    <subcellularLocation>
        <location evidence="1">Membrane</location>
        <topology evidence="1">Multi-pass membrane protein</topology>
    </subcellularLocation>
</comment>
<dbReference type="PATRIC" id="fig|45634.12.peg.2106"/>
<dbReference type="HAMAP" id="MF_01465">
    <property type="entry name" value="SecY"/>
    <property type="match status" value="1"/>
</dbReference>
<dbReference type="SUPFAM" id="SSF103491">
    <property type="entry name" value="Preprotein translocase SecY subunit"/>
    <property type="match status" value="1"/>
</dbReference>
<dbReference type="InterPro" id="IPR030659">
    <property type="entry name" value="SecY_CS"/>
</dbReference>
<dbReference type="PIRSF" id="PIRSF004557">
    <property type="entry name" value="SecY"/>
    <property type="match status" value="1"/>
</dbReference>
<feature type="transmembrane region" description="Helical" evidence="10">
    <location>
        <begin position="212"/>
        <end position="234"/>
    </location>
</feature>
<feature type="transmembrane region" description="Helical" evidence="10">
    <location>
        <begin position="61"/>
        <end position="80"/>
    </location>
</feature>
<dbReference type="Gene3D" id="1.10.3370.10">
    <property type="entry name" value="SecY subunit domain"/>
    <property type="match status" value="1"/>
</dbReference>
<dbReference type="AlphaFoldDB" id="A0A139MX66"/>
<organism evidence="12 13">
    <name type="scientific">Streptococcus cristatus</name>
    <dbReference type="NCBI Taxonomy" id="45634"/>
    <lineage>
        <taxon>Bacteria</taxon>
        <taxon>Bacillati</taxon>
        <taxon>Bacillota</taxon>
        <taxon>Bacilli</taxon>
        <taxon>Lactobacillales</taxon>
        <taxon>Streptococcaceae</taxon>
        <taxon>Streptococcus</taxon>
    </lineage>
</organism>
<keyword evidence="10" id="KW-1003">Cell membrane</keyword>
<feature type="transmembrane region" description="Helical" evidence="10">
    <location>
        <begin position="161"/>
        <end position="181"/>
    </location>
</feature>
<dbReference type="PRINTS" id="PR00303">
    <property type="entry name" value="SECYTRNLCASE"/>
</dbReference>
<comment type="caution">
    <text evidence="12">The sequence shown here is derived from an EMBL/GenBank/DDBJ whole genome shotgun (WGS) entry which is preliminary data.</text>
</comment>
<dbReference type="GO" id="GO:0065002">
    <property type="term" value="P:intracellular protein transmembrane transport"/>
    <property type="evidence" value="ECO:0007669"/>
    <property type="project" value="UniProtKB-UniRule"/>
</dbReference>
<comment type="caution">
    <text evidence="10">Lacks conserved residue(s) required for the propagation of feature annotation.</text>
</comment>
<evidence type="ECO:0000256" key="2">
    <source>
        <dbReference type="ARBA" id="ARBA00005751"/>
    </source>
</evidence>
<evidence type="ECO:0000313" key="12">
    <source>
        <dbReference type="EMBL" id="KXT68340.1"/>
    </source>
</evidence>
<protein>
    <recommendedName>
        <fullName evidence="9 10">Protein translocase subunit SecY</fullName>
    </recommendedName>
</protein>
<feature type="transmembrane region" description="Helical" evidence="10">
    <location>
        <begin position="92"/>
        <end position="112"/>
    </location>
</feature>
<name>A0A139MX66_STRCR</name>
<dbReference type="Proteomes" id="UP000070377">
    <property type="component" value="Unassembled WGS sequence"/>
</dbReference>
<keyword evidence="5 10" id="KW-0653">Protein transport</keyword>
<evidence type="ECO:0000256" key="9">
    <source>
        <dbReference type="ARBA" id="ARBA00039733"/>
    </source>
</evidence>
<keyword evidence="8 10" id="KW-0472">Membrane</keyword>
<dbReference type="GO" id="GO:0006605">
    <property type="term" value="P:protein targeting"/>
    <property type="evidence" value="ECO:0007669"/>
    <property type="project" value="UniProtKB-UniRule"/>
</dbReference>
<keyword evidence="4 10" id="KW-0812">Transmembrane</keyword>
<dbReference type="InterPro" id="IPR002208">
    <property type="entry name" value="SecY/SEC61-alpha"/>
</dbReference>
<accession>A0A139MX66</accession>
<dbReference type="InterPro" id="IPR023201">
    <property type="entry name" value="SecY_dom_sf"/>
</dbReference>
<feature type="transmembrane region" description="Helical" evidence="10">
    <location>
        <begin position="254"/>
        <end position="276"/>
    </location>
</feature>
<feature type="transmembrane region" description="Helical" evidence="10">
    <location>
        <begin position="12"/>
        <end position="33"/>
    </location>
</feature>
<evidence type="ECO:0000256" key="3">
    <source>
        <dbReference type="ARBA" id="ARBA00022448"/>
    </source>
</evidence>
<comment type="function">
    <text evidence="10">The central subunit of the protein translocation channel SecYEG. Consists of two halves formed by TMs 1-5 and 6-10. These two domains form a lateral gate at the front which open onto the bilayer between TMs 2 and 7, and are clamped together by SecE at the back. The channel is closed by both a pore ring composed of hydrophobic SecY resides and a short helix (helix 2A) on the extracellular side of the membrane which forms a plug. The plug probably moves laterally to allow the channel to open. The ring and the pore may move independently.</text>
</comment>
<evidence type="ECO:0000256" key="10">
    <source>
        <dbReference type="HAMAP-Rule" id="MF_01465"/>
    </source>
</evidence>
<proteinExistence type="inferred from homology"/>
<keyword evidence="3 10" id="KW-0813">Transport</keyword>